<keyword evidence="15" id="KW-1185">Reference proteome</keyword>
<dbReference type="InterPro" id="IPR041647">
    <property type="entry name" value="IRK_C"/>
</dbReference>
<dbReference type="InterPro" id="IPR013518">
    <property type="entry name" value="K_chnl_inward-rec_Kir_cyto"/>
</dbReference>
<keyword evidence="3 11" id="KW-0633">Potassium transport</keyword>
<feature type="non-terminal residue" evidence="14">
    <location>
        <position position="1"/>
    </location>
</feature>
<keyword evidence="5 11" id="KW-0851">Voltage-gated channel</keyword>
<dbReference type="AlphaFoldDB" id="G4YGZ5"/>
<keyword evidence="4 11" id="KW-0812">Transmembrane</keyword>
<dbReference type="Pfam" id="PF17655">
    <property type="entry name" value="IRK_C"/>
    <property type="match status" value="1"/>
</dbReference>
<evidence type="ECO:0000256" key="1">
    <source>
        <dbReference type="ARBA" id="ARBA00004141"/>
    </source>
</evidence>
<evidence type="ECO:0000313" key="15">
    <source>
        <dbReference type="Proteomes" id="UP000002640"/>
    </source>
</evidence>
<dbReference type="Proteomes" id="UP000002640">
    <property type="component" value="Unassembled WGS sequence"/>
</dbReference>
<evidence type="ECO:0000313" key="14">
    <source>
        <dbReference type="EMBL" id="EGZ27696.1"/>
    </source>
</evidence>
<dbReference type="PANTHER" id="PTHR11767:SF102">
    <property type="entry name" value="INWARDLY RECTIFYING POTASSIUM CHANNEL 1, ISOFORM F"/>
    <property type="match status" value="1"/>
</dbReference>
<evidence type="ECO:0000256" key="9">
    <source>
        <dbReference type="ARBA" id="ARBA00023136"/>
    </source>
</evidence>
<dbReference type="KEGG" id="psoj:PHYSODRAFT_451414"/>
<evidence type="ECO:0000256" key="3">
    <source>
        <dbReference type="ARBA" id="ARBA00022538"/>
    </source>
</evidence>
<evidence type="ECO:0000256" key="8">
    <source>
        <dbReference type="ARBA" id="ARBA00023065"/>
    </source>
</evidence>
<evidence type="ECO:0000256" key="2">
    <source>
        <dbReference type="ARBA" id="ARBA00022448"/>
    </source>
</evidence>
<feature type="chain" id="PRO_5003471176" description="Inward rectifier potassium channel C-terminal domain-containing protein" evidence="12">
    <location>
        <begin position="25"/>
        <end position="135"/>
    </location>
</feature>
<evidence type="ECO:0000256" key="11">
    <source>
        <dbReference type="RuleBase" id="RU003822"/>
    </source>
</evidence>
<dbReference type="InterPro" id="IPR014756">
    <property type="entry name" value="Ig_E-set"/>
</dbReference>
<keyword evidence="8 11" id="KW-0406">Ion transport</keyword>
<feature type="signal peptide" evidence="12">
    <location>
        <begin position="1"/>
        <end position="24"/>
    </location>
</feature>
<comment type="similarity">
    <text evidence="11">Belongs to the inward rectifier-type potassium channel (TC 1.A.2.1) family.</text>
</comment>
<evidence type="ECO:0000256" key="12">
    <source>
        <dbReference type="SAM" id="SignalP"/>
    </source>
</evidence>
<evidence type="ECO:0000256" key="6">
    <source>
        <dbReference type="ARBA" id="ARBA00022958"/>
    </source>
</evidence>
<evidence type="ECO:0000259" key="13">
    <source>
        <dbReference type="Pfam" id="PF17655"/>
    </source>
</evidence>
<dbReference type="GeneID" id="20652952"/>
<name>G4YGZ5_PHYSP</name>
<dbReference type="GO" id="GO:0034702">
    <property type="term" value="C:monoatomic ion channel complex"/>
    <property type="evidence" value="ECO:0007669"/>
    <property type="project" value="UniProtKB-KW"/>
</dbReference>
<dbReference type="PANTHER" id="PTHR11767">
    <property type="entry name" value="INWARD RECTIFIER POTASSIUM CHANNEL"/>
    <property type="match status" value="1"/>
</dbReference>
<feature type="non-terminal residue" evidence="14">
    <location>
        <position position="135"/>
    </location>
</feature>
<sequence length="135" mass="15531">IESFVSMLLTSFLTGVVFVKFARPHPNIVLSDVFTLSRGENCMEMRFRVANETRRDLAHKGDIINVNFKLILMRAETGRHNEKRLCYYDLKLKSARLVSLRLEIELIHIIDTNSPLFKQTADDLAHADFVLILLA</sequence>
<dbReference type="GO" id="GO:0005886">
    <property type="term" value="C:plasma membrane"/>
    <property type="evidence" value="ECO:0007669"/>
    <property type="project" value="TreeGrafter"/>
</dbReference>
<dbReference type="OMA" id="RGENCME"/>
<evidence type="ECO:0000256" key="4">
    <source>
        <dbReference type="ARBA" id="ARBA00022692"/>
    </source>
</evidence>
<keyword evidence="10 11" id="KW-0407">Ion channel</keyword>
<dbReference type="SMR" id="G4YGZ5"/>
<dbReference type="GO" id="GO:0034765">
    <property type="term" value="P:regulation of monoatomic ion transmembrane transport"/>
    <property type="evidence" value="ECO:0007669"/>
    <property type="project" value="TreeGrafter"/>
</dbReference>
<reference evidence="14 15" key="1">
    <citation type="journal article" date="2006" name="Science">
        <title>Phytophthora genome sequences uncover evolutionary origins and mechanisms of pathogenesis.</title>
        <authorList>
            <person name="Tyler B.M."/>
            <person name="Tripathy S."/>
            <person name="Zhang X."/>
            <person name="Dehal P."/>
            <person name="Jiang R.H."/>
            <person name="Aerts A."/>
            <person name="Arredondo F.D."/>
            <person name="Baxter L."/>
            <person name="Bensasson D."/>
            <person name="Beynon J.L."/>
            <person name="Chapman J."/>
            <person name="Damasceno C.M."/>
            <person name="Dorrance A.E."/>
            <person name="Dou D."/>
            <person name="Dickerman A.W."/>
            <person name="Dubchak I.L."/>
            <person name="Garbelotto M."/>
            <person name="Gijzen M."/>
            <person name="Gordon S.G."/>
            <person name="Govers F."/>
            <person name="Grunwald N.J."/>
            <person name="Huang W."/>
            <person name="Ivors K.L."/>
            <person name="Jones R.W."/>
            <person name="Kamoun S."/>
            <person name="Krampis K."/>
            <person name="Lamour K.H."/>
            <person name="Lee M.K."/>
            <person name="McDonald W.H."/>
            <person name="Medina M."/>
            <person name="Meijer H.J."/>
            <person name="Nordberg E.K."/>
            <person name="Maclean D.J."/>
            <person name="Ospina-Giraldo M.D."/>
            <person name="Morris P.F."/>
            <person name="Phuntumart V."/>
            <person name="Putnam N.H."/>
            <person name="Rash S."/>
            <person name="Rose J.K."/>
            <person name="Sakihama Y."/>
            <person name="Salamov A.A."/>
            <person name="Savidor A."/>
            <person name="Scheuring C.F."/>
            <person name="Smith B.M."/>
            <person name="Sobral B.W."/>
            <person name="Terry A."/>
            <person name="Torto-Alalibo T.A."/>
            <person name="Win J."/>
            <person name="Xu Z."/>
            <person name="Zhang H."/>
            <person name="Grigoriev I.V."/>
            <person name="Rokhsar D.S."/>
            <person name="Boore J.L."/>
        </authorList>
    </citation>
    <scope>NUCLEOTIDE SEQUENCE [LARGE SCALE GENOMIC DNA]</scope>
    <source>
        <strain evidence="14 15">P6497</strain>
    </source>
</reference>
<comment type="subcellular location">
    <subcellularLocation>
        <location evidence="1 11">Membrane</location>
        <topology evidence="1 11">Multi-pass membrane protein</topology>
    </subcellularLocation>
</comment>
<gene>
    <name evidence="14" type="ORF">PHYSODRAFT_451414</name>
</gene>
<evidence type="ECO:0000256" key="5">
    <source>
        <dbReference type="ARBA" id="ARBA00022882"/>
    </source>
</evidence>
<dbReference type="InterPro" id="IPR016449">
    <property type="entry name" value="K_chnl_inward-rec_Kir"/>
</dbReference>
<keyword evidence="7" id="KW-1133">Transmembrane helix</keyword>
<feature type="domain" description="Inward rectifier potassium channel C-terminal" evidence="13">
    <location>
        <begin position="42"/>
        <end position="133"/>
    </location>
</feature>
<evidence type="ECO:0000256" key="10">
    <source>
        <dbReference type="ARBA" id="ARBA00023303"/>
    </source>
</evidence>
<dbReference type="RefSeq" id="XP_009514971.1">
    <property type="nucleotide sequence ID" value="XM_009516676.1"/>
</dbReference>
<dbReference type="Gene3D" id="2.60.40.1400">
    <property type="entry name" value="G protein-activated inward rectifier potassium channel 1"/>
    <property type="match status" value="1"/>
</dbReference>
<protein>
    <recommendedName>
        <fullName evidence="13">Inward rectifier potassium channel C-terminal domain-containing protein</fullName>
    </recommendedName>
</protein>
<dbReference type="EMBL" id="JH159151">
    <property type="protein sequence ID" value="EGZ27696.1"/>
    <property type="molecule type" value="Genomic_DNA"/>
</dbReference>
<dbReference type="SUPFAM" id="SSF81296">
    <property type="entry name" value="E set domains"/>
    <property type="match status" value="1"/>
</dbReference>
<organism evidence="14 15">
    <name type="scientific">Phytophthora sojae (strain P6497)</name>
    <name type="common">Soybean stem and root rot agent</name>
    <name type="synonym">Phytophthora megasperma f. sp. glycines</name>
    <dbReference type="NCBI Taxonomy" id="1094619"/>
    <lineage>
        <taxon>Eukaryota</taxon>
        <taxon>Sar</taxon>
        <taxon>Stramenopiles</taxon>
        <taxon>Oomycota</taxon>
        <taxon>Peronosporomycetes</taxon>
        <taxon>Peronosporales</taxon>
        <taxon>Peronosporaceae</taxon>
        <taxon>Phytophthora</taxon>
    </lineage>
</organism>
<keyword evidence="12" id="KW-0732">Signal</keyword>
<keyword evidence="9" id="KW-0472">Membrane</keyword>
<accession>G4YGZ5</accession>
<keyword evidence="2 11" id="KW-0813">Transport</keyword>
<dbReference type="GO" id="GO:1990573">
    <property type="term" value="P:potassium ion import across plasma membrane"/>
    <property type="evidence" value="ECO:0007669"/>
    <property type="project" value="TreeGrafter"/>
</dbReference>
<dbReference type="InParanoid" id="G4YGZ5"/>
<proteinExistence type="inferred from homology"/>
<evidence type="ECO:0000256" key="7">
    <source>
        <dbReference type="ARBA" id="ARBA00022989"/>
    </source>
</evidence>
<keyword evidence="6 11" id="KW-0630">Potassium</keyword>
<dbReference type="GO" id="GO:0005242">
    <property type="term" value="F:inward rectifier potassium channel activity"/>
    <property type="evidence" value="ECO:0007669"/>
    <property type="project" value="InterPro"/>
</dbReference>